<comment type="caution">
    <text evidence="1">The sequence shown here is derived from an EMBL/GenBank/DDBJ whole genome shotgun (WGS) entry which is preliminary data.</text>
</comment>
<gene>
    <name evidence="1" type="ORF">OINT_2000076</name>
</gene>
<dbReference type="EMBL" id="ACQA01000002">
    <property type="protein sequence ID" value="EEQ92953.1"/>
    <property type="molecule type" value="Genomic_DNA"/>
</dbReference>
<dbReference type="AlphaFoldDB" id="C4WLD1"/>
<reference evidence="1 2" key="1">
    <citation type="submission" date="2009-05" db="EMBL/GenBank/DDBJ databases">
        <authorList>
            <person name="Setubal J.C."/>
            <person name="Boyle S."/>
            <person name="Crasta O.R."/>
            <person name="Gillespie J.J."/>
            <person name="Kenyon R.W."/>
            <person name="Lu J."/>
            <person name="Mane S."/>
            <person name="Nagrani S."/>
            <person name="Shallom J.M."/>
            <person name="Shallom S."/>
            <person name="Shukla M."/>
            <person name="Snyder E.E."/>
            <person name="Sobral B.W."/>
            <person name="Wattam A.R."/>
            <person name="Will R."/>
            <person name="Williams K."/>
            <person name="Yoo H."/>
            <person name="Munk C."/>
            <person name="Tapia R."/>
            <person name="Green L."/>
            <person name="Rogers Y."/>
            <person name="Detter J.C."/>
            <person name="Bruce D."/>
            <person name="Brettin T.S."/>
            <person name="Tsolis R."/>
        </authorList>
    </citation>
    <scope>NUCLEOTIDE SEQUENCE [LARGE SCALE GENOMIC DNA]</scope>
    <source>
        <strain evidence="1 2">LMG 3301</strain>
    </source>
</reference>
<sequence>MFNYLFSVSQTHNAYGSNRKVHKMHIDFPHRILDATLKNAAGT</sequence>
<proteinExistence type="predicted"/>
<organism evidence="1 2">
    <name type="scientific">Brucella intermedia LMG 3301</name>
    <dbReference type="NCBI Taxonomy" id="641118"/>
    <lineage>
        <taxon>Bacteria</taxon>
        <taxon>Pseudomonadati</taxon>
        <taxon>Pseudomonadota</taxon>
        <taxon>Alphaproteobacteria</taxon>
        <taxon>Hyphomicrobiales</taxon>
        <taxon>Brucellaceae</taxon>
        <taxon>Brucella/Ochrobactrum group</taxon>
        <taxon>Brucella</taxon>
    </lineage>
</organism>
<dbReference type="Proteomes" id="UP000004386">
    <property type="component" value="Unassembled WGS sequence"/>
</dbReference>
<evidence type="ECO:0000313" key="2">
    <source>
        <dbReference type="Proteomes" id="UP000004386"/>
    </source>
</evidence>
<dbReference type="HOGENOM" id="CLU_3236812_0_0_5"/>
<name>C4WLD1_9HYPH</name>
<evidence type="ECO:0000313" key="1">
    <source>
        <dbReference type="EMBL" id="EEQ92953.1"/>
    </source>
</evidence>
<accession>C4WLD1</accession>
<protein>
    <submittedName>
        <fullName evidence="1">Uncharacterized protein</fullName>
    </submittedName>
</protein>